<evidence type="ECO:0000313" key="2">
    <source>
        <dbReference type="Proteomes" id="UP000219281"/>
    </source>
</evidence>
<reference evidence="2" key="1">
    <citation type="submission" date="2017-09" db="EMBL/GenBank/DDBJ databases">
        <authorList>
            <person name="Varghese N."/>
            <person name="Submissions S."/>
        </authorList>
    </citation>
    <scope>NUCLEOTIDE SEQUENCE [LARGE SCALE GENOMIC DNA]</scope>
    <source>
        <strain evidence="2">CGMCC 1.12803</strain>
    </source>
</reference>
<proteinExistence type="predicted"/>
<dbReference type="Proteomes" id="UP000219281">
    <property type="component" value="Unassembled WGS sequence"/>
</dbReference>
<accession>A0A285ZTA1</accession>
<keyword evidence="2" id="KW-1185">Reference proteome</keyword>
<dbReference type="EMBL" id="OCMT01000001">
    <property type="protein sequence ID" value="SOD12868.1"/>
    <property type="molecule type" value="Genomic_DNA"/>
</dbReference>
<name>A0A285ZTA1_9SPHI</name>
<protein>
    <submittedName>
        <fullName evidence="1">Uncharacterized protein</fullName>
    </submittedName>
</protein>
<gene>
    <name evidence="1" type="ORF">SAMN06297358_0890</name>
</gene>
<evidence type="ECO:0000313" key="1">
    <source>
        <dbReference type="EMBL" id="SOD12868.1"/>
    </source>
</evidence>
<sequence length="65" mass="7765">MFYRQKLRLDLLKLNNFLAADAKIKFLDSEICVSVAKILKKITLQEIMNKRYFYIIICRSTYCLV</sequence>
<organism evidence="1 2">
    <name type="scientific">Pedobacter xixiisoli</name>
    <dbReference type="NCBI Taxonomy" id="1476464"/>
    <lineage>
        <taxon>Bacteria</taxon>
        <taxon>Pseudomonadati</taxon>
        <taxon>Bacteroidota</taxon>
        <taxon>Sphingobacteriia</taxon>
        <taxon>Sphingobacteriales</taxon>
        <taxon>Sphingobacteriaceae</taxon>
        <taxon>Pedobacter</taxon>
    </lineage>
</organism>
<dbReference type="AlphaFoldDB" id="A0A285ZTA1"/>